<sequence>MTHQDQTSEGVFKDEGADALSPARFARALGISEPELAEALRVDLDTLQQRPDDQSIQQRFRPFVNVFEALLGLQSDAGLAAVHMTATRIDVLDHRTLFETVRDGDAGKALRYLQTISSGQNG</sequence>
<name>A0A5R9PBP6_9GAMM</name>
<evidence type="ECO:0000313" key="2">
    <source>
        <dbReference type="Proteomes" id="UP000308508"/>
    </source>
</evidence>
<proteinExistence type="predicted"/>
<dbReference type="Proteomes" id="UP000308508">
    <property type="component" value="Unassembled WGS sequence"/>
</dbReference>
<accession>A0A5R9PBP6</accession>
<dbReference type="AlphaFoldDB" id="A0A5R9PBP6"/>
<dbReference type="EMBL" id="SROY01000006">
    <property type="protein sequence ID" value="TLX20961.1"/>
    <property type="molecule type" value="Genomic_DNA"/>
</dbReference>
<reference evidence="1 2" key="1">
    <citation type="submission" date="2019-04" db="EMBL/GenBank/DDBJ databases">
        <authorList>
            <person name="Grouzdev D.S."/>
            <person name="Nazina T.N."/>
        </authorList>
    </citation>
    <scope>NUCLEOTIDE SEQUENCE [LARGE SCALE GENOMIC DNA]</scope>
    <source>
        <strain evidence="1 2">SHC 3-19</strain>
    </source>
</reference>
<evidence type="ECO:0000313" key="1">
    <source>
        <dbReference type="EMBL" id="TLX20961.1"/>
    </source>
</evidence>
<dbReference type="RefSeq" id="WP_138349636.1">
    <property type="nucleotide sequence ID" value="NZ_SROY01000006.1"/>
</dbReference>
<organism evidence="1 2">
    <name type="scientific">Thermomonas fusca</name>
    <dbReference type="NCBI Taxonomy" id="215690"/>
    <lineage>
        <taxon>Bacteria</taxon>
        <taxon>Pseudomonadati</taxon>
        <taxon>Pseudomonadota</taxon>
        <taxon>Gammaproteobacteria</taxon>
        <taxon>Lysobacterales</taxon>
        <taxon>Lysobacteraceae</taxon>
        <taxon>Thermomonas</taxon>
    </lineage>
</organism>
<protein>
    <submittedName>
        <fullName evidence="1">Uncharacterized protein</fullName>
    </submittedName>
</protein>
<keyword evidence="2" id="KW-1185">Reference proteome</keyword>
<gene>
    <name evidence="1" type="ORF">E5S66_12210</name>
</gene>
<comment type="caution">
    <text evidence="1">The sequence shown here is derived from an EMBL/GenBank/DDBJ whole genome shotgun (WGS) entry which is preliminary data.</text>
</comment>